<gene>
    <name evidence="1" type="ORF">ACFO5S_18965</name>
</gene>
<dbReference type="EC" id="2.7.1.170" evidence="1"/>
<proteinExistence type="predicted"/>
<dbReference type="InterPro" id="IPR043129">
    <property type="entry name" value="ATPase_NBD"/>
</dbReference>
<reference evidence="2" key="1">
    <citation type="journal article" date="2019" name="Int. J. Syst. Evol. Microbiol.">
        <title>The Global Catalogue of Microorganisms (GCM) 10K type strain sequencing project: providing services to taxonomists for standard genome sequencing and annotation.</title>
        <authorList>
            <consortium name="The Broad Institute Genomics Platform"/>
            <consortium name="The Broad Institute Genome Sequencing Center for Infectious Disease"/>
            <person name="Wu L."/>
            <person name="Ma J."/>
        </authorList>
    </citation>
    <scope>NUCLEOTIDE SEQUENCE [LARGE SCALE GENOMIC DNA]</scope>
    <source>
        <strain evidence="2">WYCCWR 13023</strain>
    </source>
</reference>
<keyword evidence="2" id="KW-1185">Reference proteome</keyword>
<name>A0ABV9PJL7_9FLAO</name>
<organism evidence="1 2">
    <name type="scientific">Flavobacterium branchiicola</name>
    <dbReference type="NCBI Taxonomy" id="1114875"/>
    <lineage>
        <taxon>Bacteria</taxon>
        <taxon>Pseudomonadati</taxon>
        <taxon>Bacteroidota</taxon>
        <taxon>Flavobacteriia</taxon>
        <taxon>Flavobacteriales</taxon>
        <taxon>Flavobacteriaceae</taxon>
        <taxon>Flavobacterium</taxon>
    </lineage>
</organism>
<dbReference type="GO" id="GO:0016301">
    <property type="term" value="F:kinase activity"/>
    <property type="evidence" value="ECO:0007669"/>
    <property type="project" value="UniProtKB-KW"/>
</dbReference>
<accession>A0ABV9PJL7</accession>
<dbReference type="CDD" id="cd24050">
    <property type="entry name" value="ASKHA_NBD_ANMK"/>
    <property type="match status" value="1"/>
</dbReference>
<dbReference type="Pfam" id="PF03702">
    <property type="entry name" value="AnmK"/>
    <property type="match status" value="1"/>
</dbReference>
<comment type="caution">
    <text evidence="1">The sequence shown here is derived from an EMBL/GenBank/DDBJ whole genome shotgun (WGS) entry which is preliminary data.</text>
</comment>
<evidence type="ECO:0000313" key="1">
    <source>
        <dbReference type="EMBL" id="MFC4749542.1"/>
    </source>
</evidence>
<sequence length="401" mass="44154">MNKNITALYQIAQKETRRIIGLMSGTSLDGLDIALCEISGSGENTEVKIIQFETIDYSEEIKTEIRKVFAKKEIDFQHLVVLNEWIGLLHAEMINTSLKKWNITSDSIDLIASHGQTVLHAPKFLHQLEKFPNATLQIGDGDHIAVKTGIITLSDFRQKHIAAGGEGAPLAVYGDYFLFGKKGENRIMLNMGGIANFTFLPASLNADETFVTDTGTGNTLIDLFVKHYFPEKSYDKDAEIAKQGTVNPILLNNLKDNSFFQQEFPKTIGPELFGAEYVEAALKKSKIETISAPDLLATLSRFTAETIAEAIQYAVKNTSASIEDFKIYMSGGGTNNPLIVSWLKELLPYQFYKSDDLGISSDAKEAVLFAILANETVAGGDFNFGSQKIPSITMGKISMPD</sequence>
<evidence type="ECO:0000313" key="2">
    <source>
        <dbReference type="Proteomes" id="UP001595935"/>
    </source>
</evidence>
<protein>
    <submittedName>
        <fullName evidence="1">Anhydro-N-acetylmuramic acid kinase</fullName>
        <ecNumber evidence="1">2.7.1.170</ecNumber>
    </submittedName>
</protein>
<dbReference type="RefSeq" id="WP_213259228.1">
    <property type="nucleotide sequence ID" value="NZ_JAGYWA010000007.1"/>
</dbReference>
<keyword evidence="1" id="KW-0808">Transferase</keyword>
<dbReference type="Proteomes" id="UP001595935">
    <property type="component" value="Unassembled WGS sequence"/>
</dbReference>
<dbReference type="NCBIfam" id="NF007149">
    <property type="entry name" value="PRK09585.3-4"/>
    <property type="match status" value="1"/>
</dbReference>
<dbReference type="SUPFAM" id="SSF53067">
    <property type="entry name" value="Actin-like ATPase domain"/>
    <property type="match status" value="1"/>
</dbReference>
<dbReference type="PANTHER" id="PTHR30605:SF0">
    <property type="entry name" value="ANHYDRO-N-ACETYLMURAMIC ACID KINASE"/>
    <property type="match status" value="1"/>
</dbReference>
<keyword evidence="1" id="KW-0418">Kinase</keyword>
<dbReference type="InterPro" id="IPR005338">
    <property type="entry name" value="Anhydro_N_Ac-Mur_kinase"/>
</dbReference>
<dbReference type="EMBL" id="JBHSGV010000007">
    <property type="protein sequence ID" value="MFC4749542.1"/>
    <property type="molecule type" value="Genomic_DNA"/>
</dbReference>
<dbReference type="Gene3D" id="3.30.420.40">
    <property type="match status" value="2"/>
</dbReference>
<dbReference type="PANTHER" id="PTHR30605">
    <property type="entry name" value="ANHYDRO-N-ACETYLMURAMIC ACID KINASE"/>
    <property type="match status" value="1"/>
</dbReference>